<protein>
    <submittedName>
        <fullName evidence="1 3">Uncharacterized protein</fullName>
    </submittedName>
</protein>
<dbReference type="WBParaSite" id="SSLN_0000774001-mRNA-1">
    <property type="protein sequence ID" value="SSLN_0000774001-mRNA-1"/>
    <property type="gene ID" value="SSLN_0000774001"/>
</dbReference>
<dbReference type="OrthoDB" id="416454at2759"/>
<keyword evidence="2" id="KW-1185">Reference proteome</keyword>
<gene>
    <name evidence="1" type="ORF">SSLN_LOCUS7459</name>
</gene>
<evidence type="ECO:0000313" key="3">
    <source>
        <dbReference type="WBParaSite" id="SSLN_0000774001-mRNA-1"/>
    </source>
</evidence>
<reference evidence="3" key="1">
    <citation type="submission" date="2016-06" db="UniProtKB">
        <authorList>
            <consortium name="WormBaseParasite"/>
        </authorList>
    </citation>
    <scope>IDENTIFICATION</scope>
</reference>
<organism evidence="3">
    <name type="scientific">Schistocephalus solidus</name>
    <name type="common">Tapeworm</name>
    <dbReference type="NCBI Taxonomy" id="70667"/>
    <lineage>
        <taxon>Eukaryota</taxon>
        <taxon>Metazoa</taxon>
        <taxon>Spiralia</taxon>
        <taxon>Lophotrochozoa</taxon>
        <taxon>Platyhelminthes</taxon>
        <taxon>Cestoda</taxon>
        <taxon>Eucestoda</taxon>
        <taxon>Diphyllobothriidea</taxon>
        <taxon>Diphyllobothriidae</taxon>
        <taxon>Schistocephalus</taxon>
    </lineage>
</organism>
<name>A0A183STB4_SCHSO</name>
<sequence>MDVNRPSTIFDAPIGRLPQVEINSDLDLLPCLLRISETGSSFISTSGRGSGNSVITTEAFRSSTSPGRSMPESFYIIRTATLSRACLGKPI</sequence>
<accession>A0A183STB4</accession>
<dbReference type="EMBL" id="UYSU01034150">
    <property type="protein sequence ID" value="VDL93844.1"/>
    <property type="molecule type" value="Genomic_DNA"/>
</dbReference>
<proteinExistence type="predicted"/>
<evidence type="ECO:0000313" key="2">
    <source>
        <dbReference type="Proteomes" id="UP000275846"/>
    </source>
</evidence>
<dbReference type="AlphaFoldDB" id="A0A183STB4"/>
<reference evidence="1 2" key="2">
    <citation type="submission" date="2018-11" db="EMBL/GenBank/DDBJ databases">
        <authorList>
            <consortium name="Pathogen Informatics"/>
        </authorList>
    </citation>
    <scope>NUCLEOTIDE SEQUENCE [LARGE SCALE GENOMIC DNA]</scope>
    <source>
        <strain evidence="1 2">NST_G2</strain>
    </source>
</reference>
<evidence type="ECO:0000313" key="1">
    <source>
        <dbReference type="EMBL" id="VDL93844.1"/>
    </source>
</evidence>
<dbReference type="Proteomes" id="UP000275846">
    <property type="component" value="Unassembled WGS sequence"/>
</dbReference>